<reference evidence="1 2" key="1">
    <citation type="submission" date="2011-09" db="EMBL/GenBank/DDBJ databases">
        <authorList>
            <person name="Pope W.H."/>
            <person name="Pedulla M.L."/>
            <person name="Ford M.E."/>
            <person name="Peebles C.L."/>
            <person name="Hatfull G.H."/>
            <person name="Hendrix R.W."/>
        </authorList>
    </citation>
    <scope>NUCLEOTIDE SEQUENCE [LARGE SCALE GENOMIC DNA]</scope>
    <source>
        <strain evidence="1">G</strain>
    </source>
</reference>
<organism evidence="1 2">
    <name type="scientific">Bacillus phage G</name>
    <dbReference type="NCBI Taxonomy" id="2884420"/>
    <lineage>
        <taxon>Viruses</taxon>
        <taxon>Duplodnaviria</taxon>
        <taxon>Heunggongvirae</taxon>
        <taxon>Uroviricota</taxon>
        <taxon>Caudoviricetes</taxon>
        <taxon>Donellivirus</taxon>
        <taxon>Donellivirus gee</taxon>
    </lineage>
</organism>
<dbReference type="EMBL" id="JN638751">
    <property type="protein sequence ID" value="AEO93377.1"/>
    <property type="molecule type" value="Genomic_DNA"/>
</dbReference>
<sequence>MGITLYKMRKMIEDHEYVEEMIDMSDWYLGKVYLRLKCNDKYIADILSGNNELDEYIKQVSLLVPYNCTIEYDIET</sequence>
<dbReference type="GeneID" id="18563333"/>
<name>G3MBH7_9CAUD</name>
<dbReference type="Proteomes" id="UP000009273">
    <property type="component" value="Segment"/>
</dbReference>
<proteinExistence type="predicted"/>
<protein>
    <submittedName>
        <fullName evidence="1">Gp115</fullName>
    </submittedName>
</protein>
<evidence type="ECO:0000313" key="1">
    <source>
        <dbReference type="EMBL" id="AEO93377.1"/>
    </source>
</evidence>
<keyword evidence="2" id="KW-1185">Reference proteome</keyword>
<accession>G3MBH7</accession>
<dbReference type="RefSeq" id="YP_009015418.1">
    <property type="nucleotide sequence ID" value="NC_023719.1"/>
</dbReference>
<dbReference type="KEGG" id="vg:18563333"/>
<evidence type="ECO:0000313" key="2">
    <source>
        <dbReference type="Proteomes" id="UP000009273"/>
    </source>
</evidence>
<gene>
    <name evidence="1" type="primary">115</name>
    <name evidence="1" type="ORF">G_115</name>
</gene>